<proteinExistence type="predicted"/>
<dbReference type="STRING" id="1497020.DO97_21095"/>
<evidence type="ECO:0000313" key="2">
    <source>
        <dbReference type="Proteomes" id="UP000030170"/>
    </source>
</evidence>
<keyword evidence="2" id="KW-1185">Reference proteome</keyword>
<dbReference type="AlphaFoldDB" id="A0A098TM26"/>
<dbReference type="RefSeq" id="WP_036531693.1">
    <property type="nucleotide sequence ID" value="NZ_JJML01000009.1"/>
</dbReference>
<reference evidence="1 2" key="1">
    <citation type="journal article" date="2014" name="Mol. Ecol.">
        <title>Evolution of Synechococcus.</title>
        <authorList>
            <person name="Dvorak P."/>
            <person name="Casamatta D."/>
            <person name="Hasler P."/>
            <person name="Poulickova A."/>
            <person name="Ondrej V."/>
            <person name="Sanges R."/>
        </authorList>
    </citation>
    <scope>NUCLEOTIDE SEQUENCE [LARGE SCALE GENOMIC DNA]</scope>
    <source>
        <strain evidence="1 2">CAUP A 1101</strain>
    </source>
</reference>
<accession>A0A098TM26</accession>
<name>A0A098TM26_9CYAN</name>
<dbReference type="InterPro" id="IPR021801">
    <property type="entry name" value="DUF3370"/>
</dbReference>
<evidence type="ECO:0008006" key="3">
    <source>
        <dbReference type="Google" id="ProtNLM"/>
    </source>
</evidence>
<dbReference type="EMBL" id="JJML01000009">
    <property type="protein sequence ID" value="KGF73316.1"/>
    <property type="molecule type" value="Genomic_DNA"/>
</dbReference>
<comment type="caution">
    <text evidence="1">The sequence shown here is derived from an EMBL/GenBank/DDBJ whole genome shotgun (WGS) entry which is preliminary data.</text>
</comment>
<gene>
    <name evidence="1" type="ORF">DO97_21095</name>
</gene>
<sequence>MLFLVPLLAQSRPAPPPQEILQPQEVRPLPGHLDTVPVFNSNSPELVSSEGILLSTFPPGGKRVPAAHLNFQFRGRFDVFAHHIAKAPNPQDLRSLYLGVILYNPSSQPVTVSVLQAASYLTQPDAPFIPLPSWVENPLGSVFSGPGSRVSDQVLRGQHQPDWPALLTIPPQESQLLMNLPILLRGLTPPLNGRSTLVRLRSSGPVYAASLALFGRQNPDGSERPPTLVEWQNLLETGNLVSPRDRTPNPPDQPSGSIVYGRVAGVAQGSRWQAQITDRPSVPYLTIPAPGQAFSYGLSTLKGGALGTGQIQSAPMLARYPDTAYRANGNYGIEYNLTLPLRNRTQSPQTVTLTMQTPLKQDQLQGGLRFLEPLPPQIFFRGTVRIRFTNNQGLPQTRYVHLVQQRGQKGEALATVFLPPQSDRLVQVDWLYPPDATPPQVLTIETFSSGN</sequence>
<dbReference type="Pfam" id="PF11850">
    <property type="entry name" value="DUF3370"/>
    <property type="match status" value="1"/>
</dbReference>
<evidence type="ECO:0000313" key="1">
    <source>
        <dbReference type="EMBL" id="KGF73316.1"/>
    </source>
</evidence>
<dbReference type="OrthoDB" id="502907at2"/>
<protein>
    <recommendedName>
        <fullName evidence="3">DUF3370 domain-containing protein</fullName>
    </recommendedName>
</protein>
<dbReference type="Proteomes" id="UP000030170">
    <property type="component" value="Unassembled WGS sequence"/>
</dbReference>
<organism evidence="1 2">
    <name type="scientific">Neosynechococcus sphagnicola sy1</name>
    <dbReference type="NCBI Taxonomy" id="1497020"/>
    <lineage>
        <taxon>Bacteria</taxon>
        <taxon>Bacillati</taxon>
        <taxon>Cyanobacteriota</taxon>
        <taxon>Cyanophyceae</taxon>
        <taxon>Neosynechococcales</taxon>
        <taxon>Neosynechococcaceae</taxon>
        <taxon>Neosynechococcus</taxon>
    </lineage>
</organism>